<feature type="region of interest" description="Disordered" evidence="1">
    <location>
        <begin position="69"/>
        <end position="88"/>
    </location>
</feature>
<evidence type="ECO:0000313" key="3">
    <source>
        <dbReference type="Proteomes" id="UP000807504"/>
    </source>
</evidence>
<proteinExistence type="predicted"/>
<reference evidence="2" key="1">
    <citation type="journal article" date="2020" name="bioRxiv">
        <title>Chromosome-level reference genome of the European wasp spider Argiope bruennichi: a resource for studies on range expansion and evolutionary adaptation.</title>
        <authorList>
            <person name="Sheffer M.M."/>
            <person name="Hoppe A."/>
            <person name="Krehenwinkel H."/>
            <person name="Uhl G."/>
            <person name="Kuss A.W."/>
            <person name="Jensen L."/>
            <person name="Jensen C."/>
            <person name="Gillespie R.G."/>
            <person name="Hoff K.J."/>
            <person name="Prost S."/>
        </authorList>
    </citation>
    <scope>NUCLEOTIDE SEQUENCE</scope>
</reference>
<feature type="compositionally biased region" description="Low complexity" evidence="1">
    <location>
        <begin position="31"/>
        <end position="43"/>
    </location>
</feature>
<evidence type="ECO:0000256" key="1">
    <source>
        <dbReference type="SAM" id="MobiDB-lite"/>
    </source>
</evidence>
<dbReference type="Proteomes" id="UP000807504">
    <property type="component" value="Unassembled WGS sequence"/>
</dbReference>
<dbReference type="EMBL" id="JABXBU010000030">
    <property type="protein sequence ID" value="KAF8784808.1"/>
    <property type="molecule type" value="Genomic_DNA"/>
</dbReference>
<keyword evidence="3" id="KW-1185">Reference proteome</keyword>
<feature type="region of interest" description="Disordered" evidence="1">
    <location>
        <begin position="1"/>
        <end position="20"/>
    </location>
</feature>
<organism evidence="2 3">
    <name type="scientific">Argiope bruennichi</name>
    <name type="common">Wasp spider</name>
    <name type="synonym">Aranea bruennichi</name>
    <dbReference type="NCBI Taxonomy" id="94029"/>
    <lineage>
        <taxon>Eukaryota</taxon>
        <taxon>Metazoa</taxon>
        <taxon>Ecdysozoa</taxon>
        <taxon>Arthropoda</taxon>
        <taxon>Chelicerata</taxon>
        <taxon>Arachnida</taxon>
        <taxon>Araneae</taxon>
        <taxon>Araneomorphae</taxon>
        <taxon>Entelegynae</taxon>
        <taxon>Araneoidea</taxon>
        <taxon>Araneidae</taxon>
        <taxon>Argiope</taxon>
    </lineage>
</organism>
<feature type="region of interest" description="Disordered" evidence="1">
    <location>
        <begin position="30"/>
        <end position="50"/>
    </location>
</feature>
<reference evidence="2" key="2">
    <citation type="submission" date="2020-06" db="EMBL/GenBank/DDBJ databases">
        <authorList>
            <person name="Sheffer M."/>
        </authorList>
    </citation>
    <scope>NUCLEOTIDE SEQUENCE</scope>
</reference>
<gene>
    <name evidence="2" type="ORF">HNY73_010437</name>
</gene>
<dbReference type="AlphaFoldDB" id="A0A8T0F3F8"/>
<sequence>MEAIRDELPSKILDPPPDADIGLLPFRRTKSSTSISPTTSNIIKDIPTGDKSIPMKELCQRLRDLINSRPSDGMRSHLPEDCDSDSMRGREGTRHWVHGNWPVRLSTRLHPFAPAYHIYVPAEMDSFPPIRWRARAFSRSTSGPSPFNAVSGKF</sequence>
<accession>A0A8T0F3F8</accession>
<comment type="caution">
    <text evidence="2">The sequence shown here is derived from an EMBL/GenBank/DDBJ whole genome shotgun (WGS) entry which is preliminary data.</text>
</comment>
<name>A0A8T0F3F8_ARGBR</name>
<evidence type="ECO:0000313" key="2">
    <source>
        <dbReference type="EMBL" id="KAF8784808.1"/>
    </source>
</evidence>
<protein>
    <submittedName>
        <fullName evidence="2">Uncharacterized protein</fullName>
    </submittedName>
</protein>